<proteinExistence type="predicted"/>
<feature type="compositionally biased region" description="Basic and acidic residues" evidence="1">
    <location>
        <begin position="83"/>
        <end position="117"/>
    </location>
</feature>
<evidence type="ECO:0000313" key="3">
    <source>
        <dbReference type="Proteomes" id="UP000197619"/>
    </source>
</evidence>
<comment type="caution">
    <text evidence="2">The sequence shown here is derived from an EMBL/GenBank/DDBJ whole genome shotgun (WGS) entry which is preliminary data.</text>
</comment>
<feature type="compositionally biased region" description="Basic and acidic residues" evidence="1">
    <location>
        <begin position="315"/>
        <end position="326"/>
    </location>
</feature>
<dbReference type="Proteomes" id="UP000197619">
    <property type="component" value="Unassembled WGS sequence"/>
</dbReference>
<feature type="compositionally biased region" description="Basic and acidic residues" evidence="1">
    <location>
        <begin position="37"/>
        <end position="49"/>
    </location>
</feature>
<accession>A0A218V502</accession>
<evidence type="ECO:0000256" key="1">
    <source>
        <dbReference type="SAM" id="MobiDB-lite"/>
    </source>
</evidence>
<reference evidence="2 3" key="1">
    <citation type="submission" date="2017-05" db="EMBL/GenBank/DDBJ databases">
        <title>Genome of assembly of the Bengalese finch, Lonchura striata domestica.</title>
        <authorList>
            <person name="Colquitt B.M."/>
            <person name="Brainard M.S."/>
        </authorList>
    </citation>
    <scope>NUCLEOTIDE SEQUENCE [LARGE SCALE GENOMIC DNA]</scope>
    <source>
        <strain evidence="2">White83orange57</strain>
    </source>
</reference>
<sequence>MRFEDFLTPDTNTAKEKDKLPSSRKCPSIPPKTLVKPQEKITPEQKQKPSDSSGFKKSGTNSVKEKDGDPDSEKLLSSNEVLKPQEKGTSEERKQKIPAGEDTRSPEEKAAKEKDKYQGSGNHPLPPSIKLLEPEKNTPVEKPQTISECFTKPDANAVKDKSKDPASEMCPPPYSNLPMKRQVNNSTVKKEHLPPPHDEKPTYKTGSPEKKSDPKRREKYQLGSSAQSERHSNDGSGEEGPVGDFRSYQAPSPSNGLNCKSSAVPKETSLSNTKKSPKSFSSLHVVSKDVVNPDGNREKQPGFKKYKALSSKTLVRHEKDAAEREGSGQAAGKTSEKKAELEDCSKATPFSKYTVESYSEGSLDSAFKPLIIRVTDTFKHHS</sequence>
<feature type="compositionally biased region" description="Polar residues" evidence="1">
    <location>
        <begin position="50"/>
        <end position="62"/>
    </location>
</feature>
<keyword evidence="3" id="KW-1185">Reference proteome</keyword>
<feature type="compositionally biased region" description="Polar residues" evidence="1">
    <location>
        <begin position="268"/>
        <end position="284"/>
    </location>
</feature>
<feature type="compositionally biased region" description="Basic and acidic residues" evidence="1">
    <location>
        <begin position="188"/>
        <end position="220"/>
    </location>
</feature>
<feature type="compositionally biased region" description="Basic and acidic residues" evidence="1">
    <location>
        <begin position="334"/>
        <end position="343"/>
    </location>
</feature>
<name>A0A218V502_9PASE</name>
<feature type="compositionally biased region" description="Basic and acidic residues" evidence="1">
    <location>
        <begin position="157"/>
        <end position="166"/>
    </location>
</feature>
<protein>
    <submittedName>
        <fullName evidence="2">Uncharacterized protein</fullName>
    </submittedName>
</protein>
<gene>
    <name evidence="2" type="ORF">RLOC_00013671</name>
</gene>
<organism evidence="2 3">
    <name type="scientific">Lonchura striata</name>
    <name type="common">white-rumped munia</name>
    <dbReference type="NCBI Taxonomy" id="40157"/>
    <lineage>
        <taxon>Eukaryota</taxon>
        <taxon>Metazoa</taxon>
        <taxon>Chordata</taxon>
        <taxon>Craniata</taxon>
        <taxon>Vertebrata</taxon>
        <taxon>Euteleostomi</taxon>
        <taxon>Archelosauria</taxon>
        <taxon>Archosauria</taxon>
        <taxon>Dinosauria</taxon>
        <taxon>Saurischia</taxon>
        <taxon>Theropoda</taxon>
        <taxon>Coelurosauria</taxon>
        <taxon>Aves</taxon>
        <taxon>Neognathae</taxon>
        <taxon>Neoaves</taxon>
        <taxon>Telluraves</taxon>
        <taxon>Australaves</taxon>
        <taxon>Passeriformes</taxon>
        <taxon>Passeroidea</taxon>
        <taxon>Estrildidae</taxon>
        <taxon>Estrildinae</taxon>
        <taxon>Lonchura</taxon>
    </lineage>
</organism>
<evidence type="ECO:0000313" key="2">
    <source>
        <dbReference type="EMBL" id="OWK61009.1"/>
    </source>
</evidence>
<feature type="compositionally biased region" description="Polar residues" evidence="1">
    <location>
        <begin position="249"/>
        <end position="261"/>
    </location>
</feature>
<dbReference type="AlphaFoldDB" id="A0A218V502"/>
<feature type="compositionally biased region" description="Basic and acidic residues" evidence="1">
    <location>
        <begin position="63"/>
        <end position="74"/>
    </location>
</feature>
<feature type="region of interest" description="Disordered" evidence="1">
    <location>
        <begin position="1"/>
        <end position="343"/>
    </location>
</feature>
<dbReference type="EMBL" id="MUZQ01000048">
    <property type="protein sequence ID" value="OWK61009.1"/>
    <property type="molecule type" value="Genomic_DNA"/>
</dbReference>